<dbReference type="InterPro" id="IPR016024">
    <property type="entry name" value="ARM-type_fold"/>
</dbReference>
<sequence length="756" mass="87502">MNRKSNSGVGRSQKVELEAHPIEPAIIVHYTPNVNDNKGTLAKTSQSVIYLKDLKDNVDVTYMARHILSKTPIIPENKLPDLEQICYFITKRSSMSTNNIPLTTSIIPSSSIIQGDMANLEKYIEDLYEELPEKTKATNLILSLAIDNLNLSILAQNETLIPVLTRVFRDDWKKSYDLAINITMIFVQFSQYNIFHSLISQNKIGLLFIQMIEFEQKRRETWIKELKNQYEKNNETEDKTINSNYKKKWELALKKQSQLLASSYHLLLFIADDMKTELKIVNKGIISLISNCLSLQPSISLLIITLNFLWKLSCFIENKQLFMEENIVEKICSNKIIKSKEFRTDISLRKVVFKILFNLSFDEILRKKMVKQNIITYIAPYIEGPFSSVTARNLLYQLSIIDDAKAMITFSDIITILMRKIIEKKADNIDKALLINVALEKRNAQLICGSNGKGLEFLIDLSMGVGYSSENDNKEVDCLLIKVVRNVASHNGATQNIFKDIKYVQLFIENFIEKCYEPYIKFMKENKRNDEDFFRDNKRLKNYSFGLDCIGTAVHIQSCDWIKIGDKFKIFDILEKSFIDEKYNIPDDLLLQLLMFSSTIATTEEGAKKILNYSELLISLLNRKQEDDEIVIQIVYIFYKLLIHESCCIKLMDSESNKSEIAAYLIDLMHDTNEPIRNMCDQALQVISESSKEWAKRIDGERFRWHNAQWLEMINDSVTDFDNVSLIGDSWDESGNVVLGVDEFFSKDKEDEDYYP</sequence>
<dbReference type="Gene3D" id="1.25.10.10">
    <property type="entry name" value="Leucine-rich Repeat Variant"/>
    <property type="match status" value="1"/>
</dbReference>
<evidence type="ECO:0000313" key="2">
    <source>
        <dbReference type="WBParaSite" id="PTRK_0000390200.1"/>
    </source>
</evidence>
<dbReference type="STRING" id="131310.A0A0N4Z9B1"/>
<dbReference type="Proteomes" id="UP000038045">
    <property type="component" value="Unplaced"/>
</dbReference>
<dbReference type="InterPro" id="IPR008658">
    <property type="entry name" value="KAP3"/>
</dbReference>
<dbReference type="GO" id="GO:0044782">
    <property type="term" value="P:cilium organization"/>
    <property type="evidence" value="ECO:0007669"/>
    <property type="project" value="TreeGrafter"/>
</dbReference>
<organism evidence="1 2">
    <name type="scientific">Parastrongyloides trichosuri</name>
    <name type="common">Possum-specific nematode worm</name>
    <dbReference type="NCBI Taxonomy" id="131310"/>
    <lineage>
        <taxon>Eukaryota</taxon>
        <taxon>Metazoa</taxon>
        <taxon>Ecdysozoa</taxon>
        <taxon>Nematoda</taxon>
        <taxon>Chromadorea</taxon>
        <taxon>Rhabditida</taxon>
        <taxon>Tylenchina</taxon>
        <taxon>Panagrolaimomorpha</taxon>
        <taxon>Strongyloidoidea</taxon>
        <taxon>Strongyloididae</taxon>
        <taxon>Parastrongyloides</taxon>
    </lineage>
</organism>
<dbReference type="GO" id="GO:0005930">
    <property type="term" value="C:axoneme"/>
    <property type="evidence" value="ECO:0007669"/>
    <property type="project" value="TreeGrafter"/>
</dbReference>
<accession>A0A0N4Z9B1</accession>
<dbReference type="GO" id="GO:0007018">
    <property type="term" value="P:microtubule-based movement"/>
    <property type="evidence" value="ECO:0007669"/>
    <property type="project" value="TreeGrafter"/>
</dbReference>
<dbReference type="WBParaSite" id="PTRK_0000390200.1">
    <property type="protein sequence ID" value="PTRK_0000390200.1"/>
    <property type="gene ID" value="PTRK_0000390200"/>
</dbReference>
<dbReference type="SUPFAM" id="SSF48371">
    <property type="entry name" value="ARM repeat"/>
    <property type="match status" value="1"/>
</dbReference>
<proteinExistence type="predicted"/>
<dbReference type="GO" id="GO:0019894">
    <property type="term" value="F:kinesin binding"/>
    <property type="evidence" value="ECO:0007669"/>
    <property type="project" value="InterPro"/>
</dbReference>
<dbReference type="AlphaFoldDB" id="A0A0N4Z9B1"/>
<dbReference type="PANTHER" id="PTHR15605">
    <property type="entry name" value="KINESIN-ASSOCIATED PROTEINS"/>
    <property type="match status" value="1"/>
</dbReference>
<protein>
    <submittedName>
        <fullName evidence="2">Kinesin-associated protein 3</fullName>
    </submittedName>
</protein>
<keyword evidence="1" id="KW-1185">Reference proteome</keyword>
<dbReference type="Pfam" id="PF05804">
    <property type="entry name" value="KAP"/>
    <property type="match status" value="2"/>
</dbReference>
<dbReference type="GO" id="GO:0035869">
    <property type="term" value="C:ciliary transition zone"/>
    <property type="evidence" value="ECO:0007669"/>
    <property type="project" value="TreeGrafter"/>
</dbReference>
<dbReference type="PANTHER" id="PTHR15605:SF2">
    <property type="entry name" value="KINESIN-ASSOCIATED PROTEIN 3"/>
    <property type="match status" value="1"/>
</dbReference>
<dbReference type="InterPro" id="IPR011989">
    <property type="entry name" value="ARM-like"/>
</dbReference>
<evidence type="ECO:0000313" key="1">
    <source>
        <dbReference type="Proteomes" id="UP000038045"/>
    </source>
</evidence>
<reference evidence="2" key="1">
    <citation type="submission" date="2017-02" db="UniProtKB">
        <authorList>
            <consortium name="WormBaseParasite"/>
        </authorList>
    </citation>
    <scope>IDENTIFICATION</scope>
</reference>
<dbReference type="GO" id="GO:0016939">
    <property type="term" value="C:kinesin II complex"/>
    <property type="evidence" value="ECO:0007669"/>
    <property type="project" value="TreeGrafter"/>
</dbReference>
<dbReference type="SMART" id="SM01297">
    <property type="entry name" value="KAP"/>
    <property type="match status" value="1"/>
</dbReference>
<name>A0A0N4Z9B1_PARTI</name>